<dbReference type="InParanoid" id="A0A140L5M2"/>
<dbReference type="InterPro" id="IPR013422">
    <property type="entry name" value="CRISPR-assoc_prot_Cas5_N"/>
</dbReference>
<dbReference type="InterPro" id="IPR021124">
    <property type="entry name" value="CRISPR-assoc_prot_Cas5"/>
</dbReference>
<dbReference type="STRING" id="520764.AN618_17570"/>
<proteinExistence type="predicted"/>
<dbReference type="NCBIfam" id="TIGR02593">
    <property type="entry name" value="CRISPR_cas5"/>
    <property type="match status" value="1"/>
</dbReference>
<dbReference type="GO" id="GO:0043571">
    <property type="term" value="P:maintenance of CRISPR repeat elements"/>
    <property type="evidence" value="ECO:0007669"/>
    <property type="project" value="InterPro"/>
</dbReference>
<keyword evidence="1" id="KW-0051">Antiviral defense</keyword>
<dbReference type="RefSeq" id="WP_066353957.1">
    <property type="nucleotide sequence ID" value="NZ_LOED01000023.1"/>
</dbReference>
<evidence type="ECO:0008006" key="4">
    <source>
        <dbReference type="Google" id="ProtNLM"/>
    </source>
</evidence>
<sequence>MRSLLAFDLAGKMAHFRKFYTNSSSLSYPFPPRTVVAGMLAAVLGWERDTYYDALSTQKAKIAVRIMKPSRSVMQTVNYIDTDQEGLKKHLDGSRARTLIPLEIVLPIDFDDLLSYRVFLLHADSGVTRELFSLLNTCRTKFPLYFGLTEFPAWVQRARLYEGEDFELREEKGGEVAIDTVLPVGKVEEITGLDSGVRIHKDRIPLDFTGERTLSHAASVIWEAKAAPIRAKIRGEVFKTSEESGVFLE</sequence>
<dbReference type="Gene3D" id="3.30.70.2660">
    <property type="match status" value="1"/>
</dbReference>
<reference evidence="2 3" key="1">
    <citation type="submission" date="2015-12" db="EMBL/GenBank/DDBJ databases">
        <title>Draft genome sequnece of Fervidicola ferrireducens strain Y170.</title>
        <authorList>
            <person name="Patel B.K."/>
        </authorList>
    </citation>
    <scope>NUCLEOTIDE SEQUENCE [LARGE SCALE GENOMIC DNA]</scope>
    <source>
        <strain evidence="2 3">Y170</strain>
    </source>
</reference>
<accession>A0A140L5M2</accession>
<comment type="caution">
    <text evidence="2">The sequence shown here is derived from an EMBL/GenBank/DDBJ whole genome shotgun (WGS) entry which is preliminary data.</text>
</comment>
<protein>
    <recommendedName>
        <fullName evidence="4">CRISPR-associated protein Cas5</fullName>
    </recommendedName>
</protein>
<dbReference type="OrthoDB" id="1805474at2"/>
<dbReference type="GO" id="GO:0051607">
    <property type="term" value="P:defense response to virus"/>
    <property type="evidence" value="ECO:0007669"/>
    <property type="project" value="UniProtKB-KW"/>
</dbReference>
<evidence type="ECO:0000256" key="1">
    <source>
        <dbReference type="ARBA" id="ARBA00023118"/>
    </source>
</evidence>
<dbReference type="PATRIC" id="fig|520764.3.peg.1891"/>
<gene>
    <name evidence="2" type="ORF">AN618_17570</name>
</gene>
<keyword evidence="3" id="KW-1185">Reference proteome</keyword>
<dbReference type="Proteomes" id="UP000070427">
    <property type="component" value="Unassembled WGS sequence"/>
</dbReference>
<evidence type="ECO:0000313" key="2">
    <source>
        <dbReference type="EMBL" id="KXG75847.1"/>
    </source>
</evidence>
<evidence type="ECO:0000313" key="3">
    <source>
        <dbReference type="Proteomes" id="UP000070427"/>
    </source>
</evidence>
<dbReference type="Pfam" id="PF09704">
    <property type="entry name" value="Cas_Cas5d"/>
    <property type="match status" value="1"/>
</dbReference>
<name>A0A140L5M2_9FIRM</name>
<dbReference type="EMBL" id="LOED01000023">
    <property type="protein sequence ID" value="KXG75847.1"/>
    <property type="molecule type" value="Genomic_DNA"/>
</dbReference>
<dbReference type="AlphaFoldDB" id="A0A140L5M2"/>
<organism evidence="2 3">
    <name type="scientific">Fervidicola ferrireducens</name>
    <dbReference type="NCBI Taxonomy" id="520764"/>
    <lineage>
        <taxon>Bacteria</taxon>
        <taxon>Bacillati</taxon>
        <taxon>Bacillota</taxon>
        <taxon>Clostridia</taxon>
        <taxon>Thermosediminibacterales</taxon>
        <taxon>Thermosediminibacteraceae</taxon>
        <taxon>Fervidicola</taxon>
    </lineage>
</organism>